<dbReference type="InterPro" id="IPR000849">
    <property type="entry name" value="Sugar_P_transporter"/>
</dbReference>
<feature type="transmembrane region" description="Helical" evidence="6">
    <location>
        <begin position="217"/>
        <end position="237"/>
    </location>
</feature>
<keyword evidence="2" id="KW-1003">Cell membrane</keyword>
<evidence type="ECO:0000256" key="5">
    <source>
        <dbReference type="ARBA" id="ARBA00023136"/>
    </source>
</evidence>
<keyword evidence="4 6" id="KW-1133">Transmembrane helix</keyword>
<dbReference type="GO" id="GO:0005886">
    <property type="term" value="C:plasma membrane"/>
    <property type="evidence" value="ECO:0007669"/>
    <property type="project" value="UniProtKB-SubCell"/>
</dbReference>
<dbReference type="InterPro" id="IPR050382">
    <property type="entry name" value="MFS_Na/Anion_cotransporter"/>
</dbReference>
<dbReference type="EMBL" id="RBCJ01000006">
    <property type="protein sequence ID" value="RKN77009.1"/>
    <property type="molecule type" value="Genomic_DNA"/>
</dbReference>
<name>A0A3B0BXS7_9FLAO</name>
<evidence type="ECO:0000256" key="4">
    <source>
        <dbReference type="ARBA" id="ARBA00022989"/>
    </source>
</evidence>
<dbReference type="PANTHER" id="PTHR11662:SF399">
    <property type="entry name" value="FI19708P1-RELATED"/>
    <property type="match status" value="1"/>
</dbReference>
<dbReference type="AlphaFoldDB" id="A0A3B0BXS7"/>
<feature type="domain" description="Major facilitator superfamily (MFS) profile" evidence="7">
    <location>
        <begin position="14"/>
        <end position="408"/>
    </location>
</feature>
<feature type="transmembrane region" description="Helical" evidence="6">
    <location>
        <begin position="376"/>
        <end position="396"/>
    </location>
</feature>
<evidence type="ECO:0000256" key="6">
    <source>
        <dbReference type="SAM" id="Phobius"/>
    </source>
</evidence>
<accession>A0A3B0BXS7</accession>
<dbReference type="RefSeq" id="WP_120714355.1">
    <property type="nucleotide sequence ID" value="NZ_RBCJ01000006.1"/>
</dbReference>
<dbReference type="InterPro" id="IPR020846">
    <property type="entry name" value="MFS_dom"/>
</dbReference>
<feature type="transmembrane region" description="Helical" evidence="6">
    <location>
        <begin position="48"/>
        <end position="68"/>
    </location>
</feature>
<evidence type="ECO:0000256" key="1">
    <source>
        <dbReference type="ARBA" id="ARBA00004651"/>
    </source>
</evidence>
<evidence type="ECO:0000313" key="8">
    <source>
        <dbReference type="EMBL" id="RKN77009.1"/>
    </source>
</evidence>
<evidence type="ECO:0000256" key="2">
    <source>
        <dbReference type="ARBA" id="ARBA00022475"/>
    </source>
</evidence>
<comment type="subcellular location">
    <subcellularLocation>
        <location evidence="1">Cell membrane</location>
        <topology evidence="1">Multi-pass membrane protein</topology>
    </subcellularLocation>
</comment>
<dbReference type="InterPro" id="IPR036259">
    <property type="entry name" value="MFS_trans_sf"/>
</dbReference>
<dbReference type="PANTHER" id="PTHR11662">
    <property type="entry name" value="SOLUTE CARRIER FAMILY 17"/>
    <property type="match status" value="1"/>
</dbReference>
<dbReference type="Proteomes" id="UP000276603">
    <property type="component" value="Unassembled WGS sequence"/>
</dbReference>
<organism evidence="8 9">
    <name type="scientific">Ulvibacterium marinum</name>
    <dbReference type="NCBI Taxonomy" id="2419782"/>
    <lineage>
        <taxon>Bacteria</taxon>
        <taxon>Pseudomonadati</taxon>
        <taxon>Bacteroidota</taxon>
        <taxon>Flavobacteriia</taxon>
        <taxon>Flavobacteriales</taxon>
        <taxon>Flavobacteriaceae</taxon>
        <taxon>Ulvibacterium</taxon>
    </lineage>
</organism>
<comment type="caution">
    <text evidence="8">The sequence shown here is derived from an EMBL/GenBank/DDBJ whole genome shotgun (WGS) entry which is preliminary data.</text>
</comment>
<dbReference type="PROSITE" id="PS50850">
    <property type="entry name" value="MFS"/>
    <property type="match status" value="1"/>
</dbReference>
<feature type="transmembrane region" description="Helical" evidence="6">
    <location>
        <begin position="257"/>
        <end position="276"/>
    </location>
</feature>
<dbReference type="GO" id="GO:0022857">
    <property type="term" value="F:transmembrane transporter activity"/>
    <property type="evidence" value="ECO:0007669"/>
    <property type="project" value="InterPro"/>
</dbReference>
<keyword evidence="5 6" id="KW-0472">Membrane</keyword>
<gene>
    <name evidence="8" type="ORF">D7Z94_24860</name>
</gene>
<protein>
    <submittedName>
        <fullName evidence="8">MFS transporter</fullName>
    </submittedName>
</protein>
<evidence type="ECO:0000256" key="3">
    <source>
        <dbReference type="ARBA" id="ARBA00022692"/>
    </source>
</evidence>
<dbReference type="Gene3D" id="1.20.1250.20">
    <property type="entry name" value="MFS general substrate transporter like domains"/>
    <property type="match status" value="2"/>
</dbReference>
<dbReference type="PIRSF" id="PIRSF002808">
    <property type="entry name" value="Hexose_phosphate_transp"/>
    <property type="match status" value="1"/>
</dbReference>
<sequence>MIGKKSSVAYRWELIILLWFAFFLNQGDRQIYNVVMPLIKEDLGLSDVQLGLVATIFTAIYGILVPFAGFVSDKMKKSRVVFLSLLIFSVGTLLTGISGGLIMLIVFRSVATGAGEAFYYPAANSLIGEFHKKTRAQAMAVHQTANYIGIVASGFLAGYIGEHYGWRAAFYSFGLLGIVLAVIVYFRLRDAPKKQHNTVERIPLKKVAAHIFKKKSLYIFSLAFGGMVFVHIGYLTWTPTFLHENFGLSLGNAGFSSVFYHHAMAFVGVIVGGKVSDRFAQKRKQIRVETKIVGLLLGAPFIYLMGISSHLVTVYLALALFGFFRGIYDSNLFAALFDVIEPRYRASATGIMLSAAFLIGALAPITLGWIKENIGISYGLASLGTVYFISSILLMIGLKRYFFEDFVDDPQENT</sequence>
<dbReference type="SUPFAM" id="SSF103473">
    <property type="entry name" value="MFS general substrate transporter"/>
    <property type="match status" value="1"/>
</dbReference>
<feature type="transmembrane region" description="Helical" evidence="6">
    <location>
        <begin position="349"/>
        <end position="370"/>
    </location>
</feature>
<reference evidence="8 9" key="1">
    <citation type="submission" date="2018-10" db="EMBL/GenBank/DDBJ databases">
        <title>Ulvibacterium marinum gen. nov., sp. nov., a novel marine bacterium of the family Flavobacteriaceae, isolated from a culture of the green alga Ulva prolifera.</title>
        <authorList>
            <person name="Zhang Z."/>
        </authorList>
    </citation>
    <scope>NUCLEOTIDE SEQUENCE [LARGE SCALE GENOMIC DNA]</scope>
    <source>
        <strain evidence="8 9">CCMM003</strain>
    </source>
</reference>
<keyword evidence="9" id="KW-1185">Reference proteome</keyword>
<keyword evidence="3 6" id="KW-0812">Transmembrane</keyword>
<feature type="transmembrane region" description="Helical" evidence="6">
    <location>
        <begin position="168"/>
        <end position="188"/>
    </location>
</feature>
<feature type="transmembrane region" description="Helical" evidence="6">
    <location>
        <begin position="80"/>
        <end position="107"/>
    </location>
</feature>
<evidence type="ECO:0000313" key="9">
    <source>
        <dbReference type="Proteomes" id="UP000276603"/>
    </source>
</evidence>
<proteinExistence type="predicted"/>
<dbReference type="OrthoDB" id="9788453at2"/>
<evidence type="ECO:0000259" key="7">
    <source>
        <dbReference type="PROSITE" id="PS50850"/>
    </source>
</evidence>
<dbReference type="Pfam" id="PF07690">
    <property type="entry name" value="MFS_1"/>
    <property type="match status" value="1"/>
</dbReference>
<feature type="transmembrane region" description="Helical" evidence="6">
    <location>
        <begin position="288"/>
        <end position="308"/>
    </location>
</feature>
<dbReference type="InterPro" id="IPR011701">
    <property type="entry name" value="MFS"/>
</dbReference>